<dbReference type="GO" id="GO:0005774">
    <property type="term" value="C:vacuolar membrane"/>
    <property type="evidence" value="ECO:0007669"/>
    <property type="project" value="UniProtKB-SubCell"/>
</dbReference>
<keyword evidence="4 7" id="KW-1133">Transmembrane helix</keyword>
<dbReference type="OrthoDB" id="1684102at2759"/>
<feature type="transmembrane region" description="Helical" evidence="7">
    <location>
        <begin position="441"/>
        <end position="460"/>
    </location>
</feature>
<dbReference type="Proteomes" id="UP000774326">
    <property type="component" value="Unassembled WGS sequence"/>
</dbReference>
<accession>A0A9P8Q2U2</accession>
<comment type="similarity">
    <text evidence="2">Belongs to the amino acid/polyamine transporter 2 family.</text>
</comment>
<dbReference type="AlphaFoldDB" id="A0A9P8Q2U2"/>
<feature type="transmembrane region" description="Helical" evidence="7">
    <location>
        <begin position="328"/>
        <end position="348"/>
    </location>
</feature>
<feature type="transmembrane region" description="Helical" evidence="7">
    <location>
        <begin position="658"/>
        <end position="678"/>
    </location>
</feature>
<feature type="transmembrane region" description="Helical" evidence="7">
    <location>
        <begin position="627"/>
        <end position="646"/>
    </location>
</feature>
<evidence type="ECO:0000256" key="7">
    <source>
        <dbReference type="SAM" id="Phobius"/>
    </source>
</evidence>
<keyword evidence="5 7" id="KW-0472">Membrane</keyword>
<feature type="transmembrane region" description="Helical" evidence="7">
    <location>
        <begin position="556"/>
        <end position="582"/>
    </location>
</feature>
<evidence type="ECO:0000256" key="4">
    <source>
        <dbReference type="ARBA" id="ARBA00022989"/>
    </source>
</evidence>
<feature type="transmembrane region" description="Helical" evidence="7">
    <location>
        <begin position="302"/>
        <end position="322"/>
    </location>
</feature>
<dbReference type="PANTHER" id="PTHR22950:SF666">
    <property type="entry name" value="VACUOLAR AMINO ACID TRANSPORTER 4"/>
    <property type="match status" value="1"/>
</dbReference>
<dbReference type="InterPro" id="IPR013057">
    <property type="entry name" value="AA_transpt_TM"/>
</dbReference>
<feature type="transmembrane region" description="Helical" evidence="7">
    <location>
        <begin position="512"/>
        <end position="536"/>
    </location>
</feature>
<gene>
    <name evidence="9" type="ORF">WICPIJ_007321</name>
</gene>
<sequence length="682" mass="75678">MEHSTSKTANGLDISASLSNKRRSMHTADTLNVLNNEYAAAGSYKSTISMMSHSRRQSTARLVGSPLIPTSTSIHNNSNNNNLGDEHTQQLGGHSYARSSFLSSPQESPRLSQMHQHNVDPQQPSFMTNSKDDQRISEHTLNLYVNDSSLRSVGGDITHELKTQNQKLMFKPSMTRRKSGTDLISEYERRGSGASGLNVPGGFRREFIVNKQRKLAVLNNEELKQVPFFTKNFMEFLYIYGHFAGEDFDEDFAFESNEDSDESALYVVPTERTALLNGAGGAGVSAIPTRYEAKGTTSTAKAFFIMLKAFIGTGILFLPKAFDNGGLLFSIIALLVFGVYSYYCYYILVSAKAAVGVSSFGEIGLKLYGGGMRKLILTSLVLTQVGFICAYIIFTAENITAFLKNMFSLEIDIFYVYVFQAVLFIPLSFIRSVSKLSFTSFLANILILGGLVIVFTFCALELFNSGVKDSVEFVINKSRFSIFIGTAIFAFEGIGLIIPIQNSMQHPEKFPLVLALVIMTISVLMLLIATTGYLAYGADIQTVILLNLPQSNIFVQLIQCFYSCAILLSIPLQIFPAIGIVEKGIPFLQSSGKRDLKAKWAKNFFRSLFVIMCIMISWYGAANLDKFVSFVGCFACIPLVYMYPPMFHLKTNPGSKGFDYLLLLLGFICMIYTSYQIIFETS</sequence>
<reference evidence="9" key="1">
    <citation type="journal article" date="2021" name="Open Biol.">
        <title>Shared evolutionary footprints suggest mitochondrial oxidative damage underlies multiple complex I losses in fungi.</title>
        <authorList>
            <person name="Schikora-Tamarit M.A."/>
            <person name="Marcet-Houben M."/>
            <person name="Nosek J."/>
            <person name="Gabaldon T."/>
        </authorList>
    </citation>
    <scope>NUCLEOTIDE SEQUENCE</scope>
    <source>
        <strain evidence="9">CBS2887</strain>
    </source>
</reference>
<organism evidence="9 10">
    <name type="scientific">Wickerhamomyces pijperi</name>
    <name type="common">Yeast</name>
    <name type="synonym">Pichia pijperi</name>
    <dbReference type="NCBI Taxonomy" id="599730"/>
    <lineage>
        <taxon>Eukaryota</taxon>
        <taxon>Fungi</taxon>
        <taxon>Dikarya</taxon>
        <taxon>Ascomycota</taxon>
        <taxon>Saccharomycotina</taxon>
        <taxon>Saccharomycetes</taxon>
        <taxon>Phaffomycetales</taxon>
        <taxon>Wickerhamomycetaceae</taxon>
        <taxon>Wickerhamomyces</taxon>
    </lineage>
</organism>
<keyword evidence="3 7" id="KW-0812">Transmembrane</keyword>
<dbReference type="EMBL" id="JAEUBG010004298">
    <property type="protein sequence ID" value="KAH3681719.1"/>
    <property type="molecule type" value="Genomic_DNA"/>
</dbReference>
<keyword evidence="10" id="KW-1185">Reference proteome</keyword>
<comment type="subcellular location">
    <subcellularLocation>
        <location evidence="1">Vacuole membrane</location>
        <topology evidence="1">Multi-pass membrane protein</topology>
    </subcellularLocation>
</comment>
<dbReference type="PANTHER" id="PTHR22950">
    <property type="entry name" value="AMINO ACID TRANSPORTER"/>
    <property type="match status" value="1"/>
</dbReference>
<feature type="transmembrane region" description="Helical" evidence="7">
    <location>
        <begin position="414"/>
        <end position="434"/>
    </location>
</feature>
<evidence type="ECO:0000256" key="5">
    <source>
        <dbReference type="ARBA" id="ARBA00023136"/>
    </source>
</evidence>
<evidence type="ECO:0000313" key="9">
    <source>
        <dbReference type="EMBL" id="KAH3681719.1"/>
    </source>
</evidence>
<evidence type="ECO:0000256" key="6">
    <source>
        <dbReference type="SAM" id="MobiDB-lite"/>
    </source>
</evidence>
<evidence type="ECO:0000256" key="2">
    <source>
        <dbReference type="ARBA" id="ARBA00008066"/>
    </source>
</evidence>
<evidence type="ECO:0000313" key="10">
    <source>
        <dbReference type="Proteomes" id="UP000774326"/>
    </source>
</evidence>
<feature type="transmembrane region" description="Helical" evidence="7">
    <location>
        <begin position="480"/>
        <end position="500"/>
    </location>
</feature>
<evidence type="ECO:0000256" key="3">
    <source>
        <dbReference type="ARBA" id="ARBA00022692"/>
    </source>
</evidence>
<dbReference type="GO" id="GO:0005302">
    <property type="term" value="F:L-tyrosine transmembrane transporter activity"/>
    <property type="evidence" value="ECO:0007669"/>
    <property type="project" value="TreeGrafter"/>
</dbReference>
<feature type="transmembrane region" description="Helical" evidence="7">
    <location>
        <begin position="603"/>
        <end position="621"/>
    </location>
</feature>
<name>A0A9P8Q2U2_WICPI</name>
<feature type="compositionally biased region" description="Polar residues" evidence="6">
    <location>
        <begin position="89"/>
        <end position="125"/>
    </location>
</feature>
<feature type="domain" description="Amino acid transporter transmembrane" evidence="8">
    <location>
        <begin position="296"/>
        <end position="678"/>
    </location>
</feature>
<evidence type="ECO:0000256" key="1">
    <source>
        <dbReference type="ARBA" id="ARBA00004128"/>
    </source>
</evidence>
<reference evidence="9" key="2">
    <citation type="submission" date="2021-01" db="EMBL/GenBank/DDBJ databases">
        <authorList>
            <person name="Schikora-Tamarit M.A."/>
        </authorList>
    </citation>
    <scope>NUCLEOTIDE SEQUENCE</scope>
    <source>
        <strain evidence="9">CBS2887</strain>
    </source>
</reference>
<protein>
    <recommendedName>
        <fullName evidence="8">Amino acid transporter transmembrane domain-containing protein</fullName>
    </recommendedName>
</protein>
<feature type="transmembrane region" description="Helical" evidence="7">
    <location>
        <begin position="375"/>
        <end position="394"/>
    </location>
</feature>
<feature type="region of interest" description="Disordered" evidence="6">
    <location>
        <begin position="66"/>
        <end position="125"/>
    </location>
</feature>
<evidence type="ECO:0000259" key="8">
    <source>
        <dbReference type="Pfam" id="PF01490"/>
    </source>
</evidence>
<dbReference type="Pfam" id="PF01490">
    <property type="entry name" value="Aa_trans"/>
    <property type="match status" value="1"/>
</dbReference>
<comment type="caution">
    <text evidence="9">The sequence shown here is derived from an EMBL/GenBank/DDBJ whole genome shotgun (WGS) entry which is preliminary data.</text>
</comment>
<proteinExistence type="inferred from homology"/>